<accession>T0LGK7</accession>
<gene>
    <name evidence="1" type="ORF">CGLO_09804</name>
</gene>
<dbReference type="STRING" id="1237896.T0LGK7"/>
<dbReference type="EMBL" id="AMYD01001969">
    <property type="protein sequence ID" value="EQB50741.1"/>
    <property type="molecule type" value="Genomic_DNA"/>
</dbReference>
<comment type="caution">
    <text evidence="1">The sequence shown here is derived from an EMBL/GenBank/DDBJ whole genome shotgun (WGS) entry which is preliminary data.</text>
</comment>
<dbReference type="Proteomes" id="UP000015530">
    <property type="component" value="Unassembled WGS sequence"/>
</dbReference>
<name>T0LGK7_COLGC</name>
<evidence type="ECO:0000313" key="1">
    <source>
        <dbReference type="EMBL" id="EQB50741.1"/>
    </source>
</evidence>
<protein>
    <submittedName>
        <fullName evidence="1">Uncharacterized protein</fullName>
    </submittedName>
</protein>
<dbReference type="AlphaFoldDB" id="T0LGK7"/>
<dbReference type="OrthoDB" id="4849509at2759"/>
<evidence type="ECO:0000313" key="2">
    <source>
        <dbReference type="Proteomes" id="UP000015530"/>
    </source>
</evidence>
<sequence>MAQFSDLSLELLELIASYLRVNRPGNGAGSTREILLTHEGGIPEVARDLREAQTSFSSFSCVNKICHRLYYEEAWRVVSIHGPDAANQLISLFRILHNNPRISSLVKELVLQFNMHDDTSRISIRNMAFLMGPDIPRIFGGNMSRNEYYSMLDKAHGKLQVPVQNSKYILWATALVFRGLDHLTHLTISVPDHTLTYGQTIMFGAGTIGFPSLQSLTMHDATRDDVDEAPWLWPPPCIWDSVLGNTPSVSDVFLHNFSDFRTFFEQEANGFGKTLASLVLNGVELEYDELLVKLRDFSNLEKFVCRRVAIGFDQTLLGVQILDPTDPDPLMTILSELAATLHTICLPSESYRVISIHGEDGANKLVNLLRTLYNNPAISNSVEEFILHIEVEDNPKHISLNNMAYLSSPDLPRLFNFNEAGEDDQQTYLAELDRMYNQNPFVRSSKYILWAAGLVLSQLTRITDLTLSVSGHTLAHASAILLPFSCRFPSLESITLEDAKRSSSPASFADIEWDQFSRSPAETLARVARNVSDVFFQSWTDFRGFSFIMNEYGSNITSLIFDDITIDYGDLVDMIEGVDNLEKFVCRKATVETDVAIPGDMMAPLLTALSQREATLRTIVITSLEKYDLGPTDFYPDRTFNDFSNLENLWLEGKFIEPAITLLYDEDGEQDVGNAVIGMLPASLNRLHVDNFREMELVWLAENCEDRYPNLKEVGFDTGHANKNHYSEWFEEVGVAVVEVDPHPHLW</sequence>
<reference evidence="2" key="1">
    <citation type="journal article" date="2013" name="Mol. Plant Microbe Interact.">
        <title>Global aspects of pacC regulation of pathogenicity genes in Colletotrichum gloeosporioides as revealed by transcriptome analysis.</title>
        <authorList>
            <person name="Alkan N."/>
            <person name="Meng X."/>
            <person name="Friedlander G."/>
            <person name="Reuveni E."/>
            <person name="Sukno S."/>
            <person name="Sherman A."/>
            <person name="Thon M."/>
            <person name="Fluhr R."/>
            <person name="Prusky D."/>
        </authorList>
    </citation>
    <scope>NUCLEOTIDE SEQUENCE [LARGE SCALE GENOMIC DNA]</scope>
    <source>
        <strain evidence="2">Cg-14</strain>
    </source>
</reference>
<organism evidence="1 2">
    <name type="scientific">Colletotrichum gloeosporioides (strain Cg-14)</name>
    <name type="common">Anthracnose fungus</name>
    <name type="synonym">Glomerella cingulata</name>
    <dbReference type="NCBI Taxonomy" id="1237896"/>
    <lineage>
        <taxon>Eukaryota</taxon>
        <taxon>Fungi</taxon>
        <taxon>Dikarya</taxon>
        <taxon>Ascomycota</taxon>
        <taxon>Pezizomycotina</taxon>
        <taxon>Sordariomycetes</taxon>
        <taxon>Hypocreomycetidae</taxon>
        <taxon>Glomerellales</taxon>
        <taxon>Glomerellaceae</taxon>
        <taxon>Colletotrichum</taxon>
        <taxon>Colletotrichum gloeosporioides species complex</taxon>
    </lineage>
</organism>
<proteinExistence type="predicted"/>
<dbReference type="HOGENOM" id="CLU_372140_0_0_1"/>